<gene>
    <name evidence="2" type="ORF">ASPGLDRAFT_52975</name>
</gene>
<sequence length="208" mass="23505">MLSFLAKQIPRTRTANLNPIIFDNGLSSIEFKAPADRYLVVNRWPPASNARNRNIALRPPLHWHRHQSETFHVLQGLAEFTCKGQKITKSVGESMTIPARAIHTFCNASPTQELAVEFVLEPKWKERDEAFFRNVQSYRDDCRKVGVSRSLPQVLLFNYVGGVVLALPGPPSIARPLGVLLNFFGGLVLGKYLLGYQESYPEYHKRAS</sequence>
<evidence type="ECO:0000313" key="3">
    <source>
        <dbReference type="Proteomes" id="UP000184300"/>
    </source>
</evidence>
<organism evidence="2 3">
    <name type="scientific">Aspergillus glaucus CBS 516.65</name>
    <dbReference type="NCBI Taxonomy" id="1160497"/>
    <lineage>
        <taxon>Eukaryota</taxon>
        <taxon>Fungi</taxon>
        <taxon>Dikarya</taxon>
        <taxon>Ascomycota</taxon>
        <taxon>Pezizomycotina</taxon>
        <taxon>Eurotiomycetes</taxon>
        <taxon>Eurotiomycetidae</taxon>
        <taxon>Eurotiales</taxon>
        <taxon>Aspergillaceae</taxon>
        <taxon>Aspergillus</taxon>
        <taxon>Aspergillus subgen. Aspergillus</taxon>
    </lineage>
</organism>
<dbReference type="AlphaFoldDB" id="A0A1L9V577"/>
<reference evidence="3" key="1">
    <citation type="journal article" date="2017" name="Genome Biol.">
        <title>Comparative genomics reveals high biological diversity and specific adaptations in the industrially and medically important fungal genus Aspergillus.</title>
        <authorList>
            <person name="de Vries R.P."/>
            <person name="Riley R."/>
            <person name="Wiebenga A."/>
            <person name="Aguilar-Osorio G."/>
            <person name="Amillis S."/>
            <person name="Uchima C.A."/>
            <person name="Anderluh G."/>
            <person name="Asadollahi M."/>
            <person name="Askin M."/>
            <person name="Barry K."/>
            <person name="Battaglia E."/>
            <person name="Bayram O."/>
            <person name="Benocci T."/>
            <person name="Braus-Stromeyer S.A."/>
            <person name="Caldana C."/>
            <person name="Canovas D."/>
            <person name="Cerqueira G.C."/>
            <person name="Chen F."/>
            <person name="Chen W."/>
            <person name="Choi C."/>
            <person name="Clum A."/>
            <person name="Dos Santos R.A."/>
            <person name="Damasio A.R."/>
            <person name="Diallinas G."/>
            <person name="Emri T."/>
            <person name="Fekete E."/>
            <person name="Flipphi M."/>
            <person name="Freyberg S."/>
            <person name="Gallo A."/>
            <person name="Gournas C."/>
            <person name="Habgood R."/>
            <person name="Hainaut M."/>
            <person name="Harispe M.L."/>
            <person name="Henrissat B."/>
            <person name="Hilden K.S."/>
            <person name="Hope R."/>
            <person name="Hossain A."/>
            <person name="Karabika E."/>
            <person name="Karaffa L."/>
            <person name="Karanyi Z."/>
            <person name="Krasevec N."/>
            <person name="Kuo A."/>
            <person name="Kusch H."/>
            <person name="LaButti K."/>
            <person name="Lagendijk E.L."/>
            <person name="Lapidus A."/>
            <person name="Levasseur A."/>
            <person name="Lindquist E."/>
            <person name="Lipzen A."/>
            <person name="Logrieco A.F."/>
            <person name="MacCabe A."/>
            <person name="Maekelae M.R."/>
            <person name="Malavazi I."/>
            <person name="Melin P."/>
            <person name="Meyer V."/>
            <person name="Mielnichuk N."/>
            <person name="Miskei M."/>
            <person name="Molnar A.P."/>
            <person name="Mule G."/>
            <person name="Ngan C.Y."/>
            <person name="Orejas M."/>
            <person name="Orosz E."/>
            <person name="Ouedraogo J.P."/>
            <person name="Overkamp K.M."/>
            <person name="Park H.-S."/>
            <person name="Perrone G."/>
            <person name="Piumi F."/>
            <person name="Punt P.J."/>
            <person name="Ram A.F."/>
            <person name="Ramon A."/>
            <person name="Rauscher S."/>
            <person name="Record E."/>
            <person name="Riano-Pachon D.M."/>
            <person name="Robert V."/>
            <person name="Roehrig J."/>
            <person name="Ruller R."/>
            <person name="Salamov A."/>
            <person name="Salih N.S."/>
            <person name="Samson R.A."/>
            <person name="Sandor E."/>
            <person name="Sanguinetti M."/>
            <person name="Schuetze T."/>
            <person name="Sepcic K."/>
            <person name="Shelest E."/>
            <person name="Sherlock G."/>
            <person name="Sophianopoulou V."/>
            <person name="Squina F.M."/>
            <person name="Sun H."/>
            <person name="Susca A."/>
            <person name="Todd R.B."/>
            <person name="Tsang A."/>
            <person name="Unkles S.E."/>
            <person name="van de Wiele N."/>
            <person name="van Rossen-Uffink D."/>
            <person name="Oliveira J.V."/>
            <person name="Vesth T.C."/>
            <person name="Visser J."/>
            <person name="Yu J.-H."/>
            <person name="Zhou M."/>
            <person name="Andersen M.R."/>
            <person name="Archer D.B."/>
            <person name="Baker S.E."/>
            <person name="Benoit I."/>
            <person name="Brakhage A.A."/>
            <person name="Braus G.H."/>
            <person name="Fischer R."/>
            <person name="Frisvad J.C."/>
            <person name="Goldman G.H."/>
            <person name="Houbraken J."/>
            <person name="Oakley B."/>
            <person name="Pocsi I."/>
            <person name="Scazzocchio C."/>
            <person name="Seiboth B."/>
            <person name="vanKuyk P.A."/>
            <person name="Wortman J."/>
            <person name="Dyer P.S."/>
            <person name="Grigoriev I.V."/>
        </authorList>
    </citation>
    <scope>NUCLEOTIDE SEQUENCE [LARGE SCALE GENOMIC DNA]</scope>
    <source>
        <strain evidence="3">CBS 516.65</strain>
    </source>
</reference>
<dbReference type="Proteomes" id="UP000184300">
    <property type="component" value="Unassembled WGS sequence"/>
</dbReference>
<keyword evidence="3" id="KW-1185">Reference proteome</keyword>
<evidence type="ECO:0000259" key="1">
    <source>
        <dbReference type="Pfam" id="PF07883"/>
    </source>
</evidence>
<dbReference type="InterPro" id="IPR014710">
    <property type="entry name" value="RmlC-like_jellyroll"/>
</dbReference>
<feature type="domain" description="Cupin type-2" evidence="1">
    <location>
        <begin position="59"/>
        <end position="111"/>
    </location>
</feature>
<dbReference type="OrthoDB" id="9976870at2759"/>
<dbReference type="Gene3D" id="2.60.120.10">
    <property type="entry name" value="Jelly Rolls"/>
    <property type="match status" value="1"/>
</dbReference>
<proteinExistence type="predicted"/>
<protein>
    <recommendedName>
        <fullName evidence="1">Cupin type-2 domain-containing protein</fullName>
    </recommendedName>
</protein>
<dbReference type="Pfam" id="PF07883">
    <property type="entry name" value="Cupin_2"/>
    <property type="match status" value="1"/>
</dbReference>
<dbReference type="GeneID" id="34464137"/>
<dbReference type="PANTHER" id="PTHR36440">
    <property type="entry name" value="PUTATIVE (AFU_ORTHOLOGUE AFUA_8G07350)-RELATED"/>
    <property type="match status" value="1"/>
</dbReference>
<dbReference type="InterPro" id="IPR013096">
    <property type="entry name" value="Cupin_2"/>
</dbReference>
<dbReference type="InterPro" id="IPR053146">
    <property type="entry name" value="QDO-like"/>
</dbReference>
<dbReference type="SUPFAM" id="SSF51182">
    <property type="entry name" value="RmlC-like cupins"/>
    <property type="match status" value="1"/>
</dbReference>
<dbReference type="EMBL" id="KV878922">
    <property type="protein sequence ID" value="OJJ79083.1"/>
    <property type="molecule type" value="Genomic_DNA"/>
</dbReference>
<dbReference type="VEuPathDB" id="FungiDB:ASPGLDRAFT_52975"/>
<accession>A0A1L9V577</accession>
<dbReference type="PANTHER" id="PTHR36440:SF1">
    <property type="entry name" value="PUTATIVE (AFU_ORTHOLOGUE AFUA_8G07350)-RELATED"/>
    <property type="match status" value="1"/>
</dbReference>
<dbReference type="InterPro" id="IPR011051">
    <property type="entry name" value="RmlC_Cupin_sf"/>
</dbReference>
<name>A0A1L9V577_ASPGL</name>
<dbReference type="STRING" id="1160497.A0A1L9V577"/>
<evidence type="ECO:0000313" key="2">
    <source>
        <dbReference type="EMBL" id="OJJ79083.1"/>
    </source>
</evidence>
<dbReference type="RefSeq" id="XP_022395781.1">
    <property type="nucleotide sequence ID" value="XM_022547876.1"/>
</dbReference>